<keyword evidence="1" id="KW-1133">Transmembrane helix</keyword>
<dbReference type="EMBL" id="AWUE01017708">
    <property type="protein sequence ID" value="OMO85452.1"/>
    <property type="molecule type" value="Genomic_DNA"/>
</dbReference>
<keyword evidence="3" id="KW-1185">Reference proteome</keyword>
<organism evidence="2 3">
    <name type="scientific">Corchorus olitorius</name>
    <dbReference type="NCBI Taxonomy" id="93759"/>
    <lineage>
        <taxon>Eukaryota</taxon>
        <taxon>Viridiplantae</taxon>
        <taxon>Streptophyta</taxon>
        <taxon>Embryophyta</taxon>
        <taxon>Tracheophyta</taxon>
        <taxon>Spermatophyta</taxon>
        <taxon>Magnoliopsida</taxon>
        <taxon>eudicotyledons</taxon>
        <taxon>Gunneridae</taxon>
        <taxon>Pentapetalae</taxon>
        <taxon>rosids</taxon>
        <taxon>malvids</taxon>
        <taxon>Malvales</taxon>
        <taxon>Malvaceae</taxon>
        <taxon>Grewioideae</taxon>
        <taxon>Apeibeae</taxon>
        <taxon>Corchorus</taxon>
    </lineage>
</organism>
<keyword evidence="1" id="KW-0812">Transmembrane</keyword>
<comment type="caution">
    <text evidence="2">The sequence shown here is derived from an EMBL/GenBank/DDBJ whole genome shotgun (WGS) entry which is preliminary data.</text>
</comment>
<evidence type="ECO:0000313" key="3">
    <source>
        <dbReference type="Proteomes" id="UP000187203"/>
    </source>
</evidence>
<protein>
    <submittedName>
        <fullName evidence="2">Uncharacterized protein</fullName>
    </submittedName>
</protein>
<keyword evidence="1" id="KW-0472">Membrane</keyword>
<proteinExistence type="predicted"/>
<dbReference type="AlphaFoldDB" id="A0A1R3ISA0"/>
<feature type="transmembrane region" description="Helical" evidence="1">
    <location>
        <begin position="64"/>
        <end position="80"/>
    </location>
</feature>
<name>A0A1R3ISA0_9ROSI</name>
<accession>A0A1R3ISA0</accession>
<reference evidence="3" key="1">
    <citation type="submission" date="2013-09" db="EMBL/GenBank/DDBJ databases">
        <title>Corchorus olitorius genome sequencing.</title>
        <authorList>
            <person name="Alam M."/>
            <person name="Haque M.S."/>
            <person name="Islam M.S."/>
            <person name="Emdad E.M."/>
            <person name="Islam M.M."/>
            <person name="Ahmed B."/>
            <person name="Halim A."/>
            <person name="Hossen Q.M.M."/>
            <person name="Hossain M.Z."/>
            <person name="Ahmed R."/>
            <person name="Khan M.M."/>
            <person name="Islam R."/>
            <person name="Rashid M.M."/>
            <person name="Khan S.A."/>
            <person name="Rahman M.S."/>
            <person name="Alam M."/>
            <person name="Yahiya A.S."/>
            <person name="Khan M.S."/>
            <person name="Azam M.S."/>
            <person name="Haque T."/>
            <person name="Lashkar M.Z.H."/>
            <person name="Akhand A.I."/>
            <person name="Morshed G."/>
            <person name="Roy S."/>
            <person name="Uddin K.S."/>
            <person name="Rabeya T."/>
            <person name="Hossain A.S."/>
            <person name="Chowdhury A."/>
            <person name="Snigdha A.R."/>
            <person name="Mortoza M.S."/>
            <person name="Matin S.A."/>
            <person name="Hoque S.M.E."/>
            <person name="Islam M.K."/>
            <person name="Roy D.K."/>
            <person name="Haider R."/>
            <person name="Moosa M.M."/>
            <person name="Elias S.M."/>
            <person name="Hasan A.M."/>
            <person name="Jahan S."/>
            <person name="Shafiuddin M."/>
            <person name="Mahmood N."/>
            <person name="Shommy N.S."/>
        </authorList>
    </citation>
    <scope>NUCLEOTIDE SEQUENCE [LARGE SCALE GENOMIC DNA]</scope>
    <source>
        <strain evidence="3">cv. O-4</strain>
    </source>
</reference>
<evidence type="ECO:0000256" key="1">
    <source>
        <dbReference type="SAM" id="Phobius"/>
    </source>
</evidence>
<evidence type="ECO:0000313" key="2">
    <source>
        <dbReference type="EMBL" id="OMO85452.1"/>
    </source>
</evidence>
<sequence length="81" mass="9074">MSERVRVRRISTGRRADKAGKLSSVYNEANVALLLAIGFEKNLDQAAVRALLDADENLPSRRRLILFFSSLILSFSAFSLF</sequence>
<dbReference type="Proteomes" id="UP000187203">
    <property type="component" value="Unassembled WGS sequence"/>
</dbReference>
<gene>
    <name evidence="2" type="ORF">COLO4_21613</name>
</gene>